<dbReference type="PROSITE" id="PS51257">
    <property type="entry name" value="PROKAR_LIPOPROTEIN"/>
    <property type="match status" value="1"/>
</dbReference>
<dbReference type="Pfam" id="PF14092">
    <property type="entry name" value="DUF4270"/>
    <property type="match status" value="1"/>
</dbReference>
<sequence length="445" mass="49695">MIRLMKQKTLSFLFITLLISLLASCRDELSTVGGKWVESSLRTVQTDTCTVRISTILSDSLATSGDTVCQIGTIDDPVWGKIKTAFYAEYDVPGVSFSEDADYGFDSITIRFYSSGNYLGDTLNPQRISLHSLSENLSLDEGYLYSKSTVAYHATPLASFTFTPTPGKTTREHEIRLSDEWGLKWFERFQNGSREMESQEYFRDYFKGIAFIPEEGGSCINGFMVNDSSLCITLYYHQTKTDATELSASFPANSDLRFNQVSCDRSRTALSSLQSGINNGLPSEKSDHQAYLQGLTGMYLNIDFPFLNDLRAEGRLVTIESALLRLYPVKETYGERYPLPESLTLYTADENNVTEDVVTDISGSSVQTGSLVTDEMMGEETYYSFDITSFLQSNLGTVGYNRKILQLMLPDNLFFTTLSGVVFGDAGHPDSSPVKLTILYKTYNP</sequence>
<accession>A0A396BPT8</accession>
<name>A0A396BPT8_BACFG</name>
<evidence type="ECO:0000313" key="2">
    <source>
        <dbReference type="EMBL" id="RHH08061.1"/>
    </source>
</evidence>
<evidence type="ECO:0000256" key="1">
    <source>
        <dbReference type="SAM" id="SignalP"/>
    </source>
</evidence>
<proteinExistence type="predicted"/>
<reference evidence="2 3" key="1">
    <citation type="submission" date="2018-08" db="EMBL/GenBank/DDBJ databases">
        <title>A genome reference for cultivated species of the human gut microbiota.</title>
        <authorList>
            <person name="Zou Y."/>
            <person name="Xue W."/>
            <person name="Luo G."/>
        </authorList>
    </citation>
    <scope>NUCLEOTIDE SEQUENCE [LARGE SCALE GENOMIC DNA]</scope>
    <source>
        <strain evidence="2 3">AM18-6</strain>
    </source>
</reference>
<protein>
    <submittedName>
        <fullName evidence="2">DUF4270 family protein</fullName>
    </submittedName>
</protein>
<feature type="chain" id="PRO_5017289425" evidence="1">
    <location>
        <begin position="26"/>
        <end position="445"/>
    </location>
</feature>
<dbReference type="InterPro" id="IPR025366">
    <property type="entry name" value="DUF4270"/>
</dbReference>
<feature type="signal peptide" evidence="1">
    <location>
        <begin position="1"/>
        <end position="25"/>
    </location>
</feature>
<keyword evidence="1" id="KW-0732">Signal</keyword>
<dbReference type="AlphaFoldDB" id="A0A396BPT8"/>
<comment type="caution">
    <text evidence="2">The sequence shown here is derived from an EMBL/GenBank/DDBJ whole genome shotgun (WGS) entry which is preliminary data.</text>
</comment>
<evidence type="ECO:0000313" key="3">
    <source>
        <dbReference type="Proteomes" id="UP000266644"/>
    </source>
</evidence>
<dbReference type="EMBL" id="QRJE01000031">
    <property type="protein sequence ID" value="RHH08061.1"/>
    <property type="molecule type" value="Genomic_DNA"/>
</dbReference>
<dbReference type="Proteomes" id="UP000266644">
    <property type="component" value="Unassembled WGS sequence"/>
</dbReference>
<gene>
    <name evidence="2" type="ORF">DW228_17975</name>
</gene>
<organism evidence="2 3">
    <name type="scientific">Bacteroides fragilis</name>
    <dbReference type="NCBI Taxonomy" id="817"/>
    <lineage>
        <taxon>Bacteria</taxon>
        <taxon>Pseudomonadati</taxon>
        <taxon>Bacteroidota</taxon>
        <taxon>Bacteroidia</taxon>
        <taxon>Bacteroidales</taxon>
        <taxon>Bacteroidaceae</taxon>
        <taxon>Bacteroides</taxon>
    </lineage>
</organism>